<gene>
    <name evidence="11" type="ORF">SAMN04488078_100399</name>
</gene>
<sequence length="253" mass="28056">MPNDTTQTAMLYRMVMPDHLCPFGLKSKDLLERNGYTVEDHHLTTREETDAFMKKHGVETTPQTFIDGERIGGYDDLRVHFDLDPPKESQSDISYQPVIAIFSVAALLALGLSWHQYGTVLTLRALEWFISLSMTILAIQKLQDVESFSTMFLNYDLLARRWVPYGKVYPFGEALAGILMTAGALTWLSAPVALFIGTVGAVSVFKAVYIDKRELTCACVGGSSNVPLGFVSLTENLMMIVMGLWMGSKALIG</sequence>
<dbReference type="GO" id="GO:0016020">
    <property type="term" value="C:membrane"/>
    <property type="evidence" value="ECO:0007669"/>
    <property type="project" value="UniProtKB-SubCell"/>
</dbReference>
<dbReference type="RefSeq" id="WP_170940968.1">
    <property type="nucleotide sequence ID" value="NZ_FZON01000003.1"/>
</dbReference>
<evidence type="ECO:0000256" key="8">
    <source>
        <dbReference type="SAM" id="Phobius"/>
    </source>
</evidence>
<keyword evidence="7 8" id="KW-0472">Membrane</keyword>
<feature type="transmembrane region" description="Helical" evidence="8">
    <location>
        <begin position="125"/>
        <end position="143"/>
    </location>
</feature>
<accession>A0A239BGH5</accession>
<evidence type="ECO:0000259" key="10">
    <source>
        <dbReference type="Pfam" id="PF07291"/>
    </source>
</evidence>
<evidence type="ECO:0000256" key="5">
    <source>
        <dbReference type="ARBA" id="ARBA00022692"/>
    </source>
</evidence>
<name>A0A239BGH5_9RHOB</name>
<evidence type="ECO:0000256" key="2">
    <source>
        <dbReference type="ARBA" id="ARBA00004141"/>
    </source>
</evidence>
<comment type="pathway">
    <text evidence="3">One-carbon metabolism; methylamine degradation.</text>
</comment>
<dbReference type="Gene3D" id="3.40.30.10">
    <property type="entry name" value="Glutaredoxin"/>
    <property type="match status" value="1"/>
</dbReference>
<evidence type="ECO:0000256" key="3">
    <source>
        <dbReference type="ARBA" id="ARBA00004856"/>
    </source>
</evidence>
<evidence type="ECO:0000256" key="1">
    <source>
        <dbReference type="ARBA" id="ARBA00003475"/>
    </source>
</evidence>
<dbReference type="InterPro" id="IPR009908">
    <property type="entry name" value="Methylamine_util_MauE"/>
</dbReference>
<comment type="function">
    <text evidence="1">May be specifically involved in the processing, transport, and/or maturation of the MADH beta-subunit.</text>
</comment>
<evidence type="ECO:0000259" key="9">
    <source>
        <dbReference type="Pfam" id="PF00462"/>
    </source>
</evidence>
<evidence type="ECO:0000256" key="4">
    <source>
        <dbReference type="ARBA" id="ARBA00019078"/>
    </source>
</evidence>
<organism evidence="11 12">
    <name type="scientific">Antarctobacter heliothermus</name>
    <dbReference type="NCBI Taxonomy" id="74033"/>
    <lineage>
        <taxon>Bacteria</taxon>
        <taxon>Pseudomonadati</taxon>
        <taxon>Pseudomonadota</taxon>
        <taxon>Alphaproteobacteria</taxon>
        <taxon>Rhodobacterales</taxon>
        <taxon>Roseobacteraceae</taxon>
        <taxon>Antarctobacter</taxon>
    </lineage>
</organism>
<dbReference type="PROSITE" id="PS51354">
    <property type="entry name" value="GLUTAREDOXIN_2"/>
    <property type="match status" value="1"/>
</dbReference>
<feature type="transmembrane region" description="Helical" evidence="8">
    <location>
        <begin position="174"/>
        <end position="205"/>
    </location>
</feature>
<dbReference type="Pfam" id="PF07291">
    <property type="entry name" value="MauE"/>
    <property type="match status" value="1"/>
</dbReference>
<dbReference type="GO" id="GO:0030416">
    <property type="term" value="P:methylamine metabolic process"/>
    <property type="evidence" value="ECO:0007669"/>
    <property type="project" value="InterPro"/>
</dbReference>
<feature type="transmembrane region" description="Helical" evidence="8">
    <location>
        <begin position="93"/>
        <end position="113"/>
    </location>
</feature>
<protein>
    <recommendedName>
        <fullName evidence="4">Methylamine utilization protein MauE</fullName>
    </recommendedName>
</protein>
<dbReference type="InterPro" id="IPR036249">
    <property type="entry name" value="Thioredoxin-like_sf"/>
</dbReference>
<dbReference type="EMBL" id="FZON01000003">
    <property type="protein sequence ID" value="SNS06839.1"/>
    <property type="molecule type" value="Genomic_DNA"/>
</dbReference>
<reference evidence="11 12" key="1">
    <citation type="submission" date="2017-06" db="EMBL/GenBank/DDBJ databases">
        <authorList>
            <person name="Kim H.J."/>
            <person name="Triplett B.A."/>
        </authorList>
    </citation>
    <scope>NUCLEOTIDE SEQUENCE [LARGE SCALE GENOMIC DNA]</scope>
    <source>
        <strain evidence="11 12">DSM 11445</strain>
    </source>
</reference>
<dbReference type="Pfam" id="PF00462">
    <property type="entry name" value="Glutaredoxin"/>
    <property type="match status" value="1"/>
</dbReference>
<comment type="subcellular location">
    <subcellularLocation>
        <location evidence="2">Membrane</location>
        <topology evidence="2">Multi-pass membrane protein</topology>
    </subcellularLocation>
</comment>
<evidence type="ECO:0000256" key="7">
    <source>
        <dbReference type="ARBA" id="ARBA00023136"/>
    </source>
</evidence>
<feature type="domain" description="Methylamine utilisation protein MauE" evidence="10">
    <location>
        <begin position="123"/>
        <end position="246"/>
    </location>
</feature>
<evidence type="ECO:0000313" key="11">
    <source>
        <dbReference type="EMBL" id="SNS06839.1"/>
    </source>
</evidence>
<keyword evidence="5 8" id="KW-0812">Transmembrane</keyword>
<proteinExistence type="predicted"/>
<feature type="domain" description="Glutaredoxin" evidence="9">
    <location>
        <begin position="19"/>
        <end position="71"/>
    </location>
</feature>
<dbReference type="UniPathway" id="UPA00895"/>
<evidence type="ECO:0000313" key="12">
    <source>
        <dbReference type="Proteomes" id="UP000198440"/>
    </source>
</evidence>
<dbReference type="Proteomes" id="UP000198440">
    <property type="component" value="Unassembled WGS sequence"/>
</dbReference>
<keyword evidence="6 8" id="KW-1133">Transmembrane helix</keyword>
<feature type="transmembrane region" description="Helical" evidence="8">
    <location>
        <begin position="226"/>
        <end position="247"/>
    </location>
</feature>
<dbReference type="SUPFAM" id="SSF52833">
    <property type="entry name" value="Thioredoxin-like"/>
    <property type="match status" value="1"/>
</dbReference>
<dbReference type="InterPro" id="IPR002109">
    <property type="entry name" value="Glutaredoxin"/>
</dbReference>
<dbReference type="AlphaFoldDB" id="A0A239BGH5"/>
<evidence type="ECO:0000256" key="6">
    <source>
        <dbReference type="ARBA" id="ARBA00022989"/>
    </source>
</evidence>